<reference evidence="1 2" key="1">
    <citation type="submission" date="2019-06" db="EMBL/GenBank/DDBJ databases">
        <title>Sequencing the genomes of 1000 actinobacteria strains.</title>
        <authorList>
            <person name="Klenk H.-P."/>
        </authorList>
    </citation>
    <scope>NUCLEOTIDE SEQUENCE [LARGE SCALE GENOMIC DNA]</scope>
    <source>
        <strain evidence="1 2">DSM 45679</strain>
    </source>
</reference>
<sequence>MERLSSVSNTYSLETLKADLDQEFAPLRLTVDGEELVLQNLLRIGEKDRAAVMAALKEVEATNAGEDENRSLEEVETLTSALELILRTVTAKGKGDKLVASFEGDLMLAMKVLDLWAEATQPGEAQNSPA</sequence>
<evidence type="ECO:0000313" key="1">
    <source>
        <dbReference type="EMBL" id="TQJ04695.1"/>
    </source>
</evidence>
<gene>
    <name evidence="1" type="ORF">FB471_4502</name>
</gene>
<dbReference type="InterPro" id="IPR020132">
    <property type="entry name" value="Gp24/Gp25"/>
</dbReference>
<evidence type="ECO:0000313" key="2">
    <source>
        <dbReference type="Proteomes" id="UP000320876"/>
    </source>
</evidence>
<name>A0A542DP01_AMYCI</name>
<dbReference type="AlphaFoldDB" id="A0A542DP01"/>
<evidence type="ECO:0008006" key="3">
    <source>
        <dbReference type="Google" id="ProtNLM"/>
    </source>
</evidence>
<protein>
    <recommendedName>
        <fullName evidence="3">Tail assembly chaperone</fullName>
    </recommendedName>
</protein>
<dbReference type="Proteomes" id="UP000320876">
    <property type="component" value="Unassembled WGS sequence"/>
</dbReference>
<keyword evidence="2" id="KW-1185">Reference proteome</keyword>
<proteinExistence type="predicted"/>
<comment type="caution">
    <text evidence="1">The sequence shown here is derived from an EMBL/GenBank/DDBJ whole genome shotgun (WGS) entry which is preliminary data.</text>
</comment>
<organism evidence="1 2">
    <name type="scientific">Amycolatopsis cihanbeyliensis</name>
    <dbReference type="NCBI Taxonomy" id="1128664"/>
    <lineage>
        <taxon>Bacteria</taxon>
        <taxon>Bacillati</taxon>
        <taxon>Actinomycetota</taxon>
        <taxon>Actinomycetes</taxon>
        <taxon>Pseudonocardiales</taxon>
        <taxon>Pseudonocardiaceae</taxon>
        <taxon>Amycolatopsis</taxon>
    </lineage>
</organism>
<accession>A0A542DP01</accession>
<dbReference type="Pfam" id="PF17388">
    <property type="entry name" value="GP24_25"/>
    <property type="match status" value="1"/>
</dbReference>
<dbReference type="EMBL" id="VFML01000001">
    <property type="protein sequence ID" value="TQJ04695.1"/>
    <property type="molecule type" value="Genomic_DNA"/>
</dbReference>